<dbReference type="Gene3D" id="1.10.357.140">
    <property type="entry name" value="UbiA prenyltransferase"/>
    <property type="match status" value="1"/>
</dbReference>
<gene>
    <name evidence="6" type="ORF">UFOPK2342_01069</name>
</gene>
<keyword evidence="4 5" id="KW-0472">Membrane</keyword>
<feature type="transmembrane region" description="Helical" evidence="5">
    <location>
        <begin position="217"/>
        <end position="234"/>
    </location>
</feature>
<comment type="subcellular location">
    <subcellularLocation>
        <location evidence="1">Membrane</location>
        <topology evidence="1">Multi-pass membrane protein</topology>
    </subcellularLocation>
</comment>
<name>A0A6J6N530_9ZZZZ</name>
<feature type="transmembrane region" description="Helical" evidence="5">
    <location>
        <begin position="127"/>
        <end position="145"/>
    </location>
</feature>
<feature type="transmembrane region" description="Helical" evidence="5">
    <location>
        <begin position="241"/>
        <end position="260"/>
    </location>
</feature>
<feature type="transmembrane region" description="Helical" evidence="5">
    <location>
        <begin position="81"/>
        <end position="98"/>
    </location>
</feature>
<dbReference type="EMBL" id="CAEZXB010000020">
    <property type="protein sequence ID" value="CAB4679965.1"/>
    <property type="molecule type" value="Genomic_DNA"/>
</dbReference>
<dbReference type="Pfam" id="PF01040">
    <property type="entry name" value="UbiA"/>
    <property type="match status" value="1"/>
</dbReference>
<dbReference type="InterPro" id="IPR000537">
    <property type="entry name" value="UbiA_prenyltransferase"/>
</dbReference>
<sequence length="261" mass="27416">MRFLKSAHLAPTLVVTAVGFLLSILLFNSLQSLVVAAAVFCGQLSIGWSNDLVDVESDRAQQRTTKPLVNGSIKEMELKRAIACALPFCILLSILGPLGLWGGLTHLLGVGCGVAYNFYFKSRITSPLPYAIAFAALVSSVFIGAERTPPWWVVISGALLGVAAHFANVLKDMEQDHEIGILGLPQRLGSLQSIRVAGSALGAVALLLSLYIGAFRLPLIAAALVAYAALILAPKRAGFPAIMSLALLDVLAVVASRGALG</sequence>
<evidence type="ECO:0000256" key="4">
    <source>
        <dbReference type="ARBA" id="ARBA00023136"/>
    </source>
</evidence>
<dbReference type="AlphaFoldDB" id="A0A6J6N530"/>
<reference evidence="6" key="1">
    <citation type="submission" date="2020-05" db="EMBL/GenBank/DDBJ databases">
        <authorList>
            <person name="Chiriac C."/>
            <person name="Salcher M."/>
            <person name="Ghai R."/>
            <person name="Kavagutti S V."/>
        </authorList>
    </citation>
    <scope>NUCLEOTIDE SEQUENCE</scope>
</reference>
<feature type="transmembrane region" description="Helical" evidence="5">
    <location>
        <begin position="7"/>
        <end position="27"/>
    </location>
</feature>
<evidence type="ECO:0000313" key="6">
    <source>
        <dbReference type="EMBL" id="CAB4679965.1"/>
    </source>
</evidence>
<organism evidence="6">
    <name type="scientific">freshwater metagenome</name>
    <dbReference type="NCBI Taxonomy" id="449393"/>
    <lineage>
        <taxon>unclassified sequences</taxon>
        <taxon>metagenomes</taxon>
        <taxon>ecological metagenomes</taxon>
    </lineage>
</organism>
<protein>
    <submittedName>
        <fullName evidence="6">Unannotated protein</fullName>
    </submittedName>
</protein>
<evidence type="ECO:0000256" key="3">
    <source>
        <dbReference type="ARBA" id="ARBA00022989"/>
    </source>
</evidence>
<dbReference type="GO" id="GO:0016020">
    <property type="term" value="C:membrane"/>
    <property type="evidence" value="ECO:0007669"/>
    <property type="project" value="UniProtKB-SubCell"/>
</dbReference>
<keyword evidence="2 5" id="KW-0812">Transmembrane</keyword>
<dbReference type="InterPro" id="IPR044878">
    <property type="entry name" value="UbiA_sf"/>
</dbReference>
<feature type="transmembrane region" description="Helical" evidence="5">
    <location>
        <begin position="151"/>
        <end position="170"/>
    </location>
</feature>
<proteinExistence type="predicted"/>
<evidence type="ECO:0000256" key="2">
    <source>
        <dbReference type="ARBA" id="ARBA00022692"/>
    </source>
</evidence>
<accession>A0A6J6N530</accession>
<dbReference type="GO" id="GO:0016765">
    <property type="term" value="F:transferase activity, transferring alkyl or aryl (other than methyl) groups"/>
    <property type="evidence" value="ECO:0007669"/>
    <property type="project" value="InterPro"/>
</dbReference>
<evidence type="ECO:0000256" key="5">
    <source>
        <dbReference type="SAM" id="Phobius"/>
    </source>
</evidence>
<evidence type="ECO:0000256" key="1">
    <source>
        <dbReference type="ARBA" id="ARBA00004141"/>
    </source>
</evidence>
<keyword evidence="3 5" id="KW-1133">Transmembrane helix</keyword>